<proteinExistence type="predicted"/>
<dbReference type="EMBL" id="LR031872">
    <property type="protein sequence ID" value="VDC96792.1"/>
    <property type="molecule type" value="Genomic_DNA"/>
</dbReference>
<name>A0A3P6AW24_BRAOL</name>
<reference evidence="1" key="1">
    <citation type="submission" date="2018-11" db="EMBL/GenBank/DDBJ databases">
        <authorList>
            <consortium name="Genoscope - CEA"/>
            <person name="William W."/>
        </authorList>
    </citation>
    <scope>NUCLEOTIDE SEQUENCE</scope>
</reference>
<gene>
    <name evidence="1" type="ORF">BOLC3T19217H</name>
</gene>
<evidence type="ECO:0000313" key="1">
    <source>
        <dbReference type="EMBL" id="VDC96792.1"/>
    </source>
</evidence>
<dbReference type="AlphaFoldDB" id="A0A3P6AW24"/>
<sequence length="35" mass="4044">MGVMTAEITTLRLVRGSKRHTVEWSRVIWFTQGVP</sequence>
<accession>A0A3P6AW24</accession>
<protein>
    <submittedName>
        <fullName evidence="1">Uncharacterized protein</fullName>
    </submittedName>
</protein>
<organism evidence="1">
    <name type="scientific">Brassica oleracea</name>
    <name type="common">Wild cabbage</name>
    <dbReference type="NCBI Taxonomy" id="3712"/>
    <lineage>
        <taxon>Eukaryota</taxon>
        <taxon>Viridiplantae</taxon>
        <taxon>Streptophyta</taxon>
        <taxon>Embryophyta</taxon>
        <taxon>Tracheophyta</taxon>
        <taxon>Spermatophyta</taxon>
        <taxon>Magnoliopsida</taxon>
        <taxon>eudicotyledons</taxon>
        <taxon>Gunneridae</taxon>
        <taxon>Pentapetalae</taxon>
        <taxon>rosids</taxon>
        <taxon>malvids</taxon>
        <taxon>Brassicales</taxon>
        <taxon>Brassicaceae</taxon>
        <taxon>Brassiceae</taxon>
        <taxon>Brassica</taxon>
    </lineage>
</organism>